<dbReference type="EMBL" id="JRKL02000158">
    <property type="protein sequence ID" value="KAF3974427.1"/>
    <property type="molecule type" value="Genomic_DNA"/>
</dbReference>
<evidence type="ECO:0000313" key="1">
    <source>
        <dbReference type="EMBL" id="KAF3974427.1"/>
    </source>
</evidence>
<organism evidence="1 2">
    <name type="scientific">Castanea mollissima</name>
    <name type="common">Chinese chestnut</name>
    <dbReference type="NCBI Taxonomy" id="60419"/>
    <lineage>
        <taxon>Eukaryota</taxon>
        <taxon>Viridiplantae</taxon>
        <taxon>Streptophyta</taxon>
        <taxon>Embryophyta</taxon>
        <taxon>Tracheophyta</taxon>
        <taxon>Spermatophyta</taxon>
        <taxon>Magnoliopsida</taxon>
        <taxon>eudicotyledons</taxon>
        <taxon>Gunneridae</taxon>
        <taxon>Pentapetalae</taxon>
        <taxon>rosids</taxon>
        <taxon>fabids</taxon>
        <taxon>Fagales</taxon>
        <taxon>Fagaceae</taxon>
        <taxon>Castanea</taxon>
    </lineage>
</organism>
<proteinExistence type="predicted"/>
<keyword evidence="2" id="KW-1185">Reference proteome</keyword>
<comment type="caution">
    <text evidence="1">The sequence shown here is derived from an EMBL/GenBank/DDBJ whole genome shotgun (WGS) entry which is preliminary data.</text>
</comment>
<gene>
    <name evidence="1" type="ORF">CMV_002250</name>
</gene>
<reference evidence="1" key="1">
    <citation type="submission" date="2020-03" db="EMBL/GenBank/DDBJ databases">
        <title>Castanea mollissima Vanexum genome sequencing.</title>
        <authorList>
            <person name="Staton M."/>
        </authorList>
    </citation>
    <scope>NUCLEOTIDE SEQUENCE</scope>
    <source>
        <tissue evidence="1">Leaf</tissue>
    </source>
</reference>
<sequence length="79" mass="8952">MFESSAKHAQNYIAIFPVHWRWSSTCLYEKDKKLTHMGLFVKAMEVFNEARVVGLKLDKFTFAGALNLCGQTGDLLLGQ</sequence>
<dbReference type="AlphaFoldDB" id="A0A8J4VXP4"/>
<accession>A0A8J4VXP4</accession>
<evidence type="ECO:0000313" key="2">
    <source>
        <dbReference type="Proteomes" id="UP000737018"/>
    </source>
</evidence>
<dbReference type="OrthoDB" id="9990610at2759"/>
<dbReference type="Proteomes" id="UP000737018">
    <property type="component" value="Unassembled WGS sequence"/>
</dbReference>
<name>A0A8J4VXP4_9ROSI</name>
<protein>
    <submittedName>
        <fullName evidence="1">Uncharacterized protein</fullName>
    </submittedName>
</protein>